<comment type="pathway">
    <text evidence="1">Biopolymer metabolism; poly-(R)-3-hydroxybutanoate biosynthesis.</text>
</comment>
<dbReference type="Gene3D" id="3.40.47.10">
    <property type="match status" value="1"/>
</dbReference>
<accession>E6VEM6</accession>
<reference evidence="12" key="1">
    <citation type="submission" date="2010-12" db="EMBL/GenBank/DDBJ databases">
        <title>Complete sequence of Rhodopseudomonas palustris DX-1.</title>
        <authorList>
            <consortium name="US DOE Joint Genome Institute"/>
            <person name="Lucas S."/>
            <person name="Copeland A."/>
            <person name="Lapidus A."/>
            <person name="Cheng J.-F."/>
            <person name="Goodwin L."/>
            <person name="Pitluck S."/>
            <person name="Misra M."/>
            <person name="Chertkov O."/>
            <person name="Detter J.C."/>
            <person name="Han C."/>
            <person name="Tapia R."/>
            <person name="Land M."/>
            <person name="Hauser L."/>
            <person name="Kyrpides N."/>
            <person name="Ivanova N."/>
            <person name="Ovchinnikova G."/>
            <person name="Logan B."/>
            <person name="Oda Y."/>
            <person name="Harwood C."/>
            <person name="Woyke T."/>
        </authorList>
    </citation>
    <scope>NUCLEOTIDE SEQUENCE [LARGE SCALE GENOMIC DNA]</scope>
    <source>
        <strain evidence="12">DX-1</strain>
    </source>
</reference>
<feature type="active site" description="Proton acceptor" evidence="8">
    <location>
        <position position="380"/>
    </location>
</feature>
<dbReference type="SUPFAM" id="SSF53901">
    <property type="entry name" value="Thiolase-like"/>
    <property type="match status" value="2"/>
</dbReference>
<gene>
    <name evidence="12" type="ordered locus">Rpdx1_3601</name>
</gene>
<dbReference type="PANTHER" id="PTHR18919">
    <property type="entry name" value="ACETYL-COA C-ACYLTRANSFERASE"/>
    <property type="match status" value="1"/>
</dbReference>
<feature type="domain" description="Thiolase N-terminal" evidence="10">
    <location>
        <begin position="6"/>
        <end position="264"/>
    </location>
</feature>
<evidence type="ECO:0000259" key="10">
    <source>
        <dbReference type="Pfam" id="PF00108"/>
    </source>
</evidence>
<dbReference type="STRING" id="652103.Rpdx1_3601"/>
<evidence type="ECO:0000256" key="2">
    <source>
        <dbReference type="ARBA" id="ARBA00010982"/>
    </source>
</evidence>
<comment type="pathway">
    <text evidence="6">Metabolic intermediate biosynthesis; (R)-mevalonate biosynthesis; (R)-mevalonate from acetyl-CoA: step 1/3.</text>
</comment>
<protein>
    <recommendedName>
        <fullName evidence="7">Beta-ketothiolase</fullName>
    </recommendedName>
</protein>
<dbReference type="CDD" id="cd00751">
    <property type="entry name" value="thiolase"/>
    <property type="match status" value="1"/>
</dbReference>
<evidence type="ECO:0000256" key="3">
    <source>
        <dbReference type="ARBA" id="ARBA00022679"/>
    </source>
</evidence>
<dbReference type="PANTHER" id="PTHR18919:SF138">
    <property type="entry name" value="ACETYL-COA C-ACETYLTRANSFERASE"/>
    <property type="match status" value="1"/>
</dbReference>
<dbReference type="FunFam" id="3.40.47.10:FF:000010">
    <property type="entry name" value="Acetyl-CoA acetyltransferase (Thiolase)"/>
    <property type="match status" value="1"/>
</dbReference>
<feature type="active site" description="Acyl-thioester intermediate" evidence="8">
    <location>
        <position position="90"/>
    </location>
</feature>
<dbReference type="GO" id="GO:0042619">
    <property type="term" value="P:poly-hydroxybutyrate biosynthetic process"/>
    <property type="evidence" value="ECO:0007669"/>
    <property type="project" value="UniProtKB-KW"/>
</dbReference>
<evidence type="ECO:0000256" key="1">
    <source>
        <dbReference type="ARBA" id="ARBA00004683"/>
    </source>
</evidence>
<evidence type="ECO:0000313" key="13">
    <source>
        <dbReference type="Proteomes" id="UP000001402"/>
    </source>
</evidence>
<name>E6VEM6_RHOPX</name>
<evidence type="ECO:0000256" key="8">
    <source>
        <dbReference type="PIRSR" id="PIRSR000429-1"/>
    </source>
</evidence>
<keyword evidence="3 9" id="KW-0808">Transferase</keyword>
<dbReference type="NCBIfam" id="NF005404">
    <property type="entry name" value="PRK06954.1"/>
    <property type="match status" value="1"/>
</dbReference>
<dbReference type="InterPro" id="IPR016039">
    <property type="entry name" value="Thiolase-like"/>
</dbReference>
<proteinExistence type="inferred from homology"/>
<dbReference type="NCBIfam" id="TIGR01930">
    <property type="entry name" value="AcCoA-C-Actrans"/>
    <property type="match status" value="1"/>
</dbReference>
<feature type="active site" description="Proton acceptor" evidence="8">
    <location>
        <position position="350"/>
    </location>
</feature>
<dbReference type="GO" id="GO:0044281">
    <property type="term" value="P:small molecule metabolic process"/>
    <property type="evidence" value="ECO:0007669"/>
    <property type="project" value="UniProtKB-ARBA"/>
</dbReference>
<keyword evidence="5 9" id="KW-0012">Acyltransferase</keyword>
<keyword evidence="4" id="KW-0583">PHB biosynthesis</keyword>
<dbReference type="PIRSF" id="PIRSF000429">
    <property type="entry name" value="Ac-CoA_Ac_transf"/>
    <property type="match status" value="1"/>
</dbReference>
<dbReference type="KEGG" id="rpx:Rpdx1_3601"/>
<dbReference type="PROSITE" id="PS00099">
    <property type="entry name" value="THIOLASE_3"/>
    <property type="match status" value="1"/>
</dbReference>
<feature type="domain" description="Thiolase C-terminal" evidence="11">
    <location>
        <begin position="271"/>
        <end position="393"/>
    </location>
</feature>
<dbReference type="Proteomes" id="UP000001402">
    <property type="component" value="Chromosome"/>
</dbReference>
<dbReference type="InterPro" id="IPR020610">
    <property type="entry name" value="Thiolase_AS"/>
</dbReference>
<evidence type="ECO:0000256" key="7">
    <source>
        <dbReference type="ARBA" id="ARBA00080155"/>
    </source>
</evidence>
<evidence type="ECO:0000256" key="9">
    <source>
        <dbReference type="RuleBase" id="RU003557"/>
    </source>
</evidence>
<comment type="similarity">
    <text evidence="2 9">Belongs to the thiolase-like superfamily. Thiolase family.</text>
</comment>
<evidence type="ECO:0000256" key="6">
    <source>
        <dbReference type="ARBA" id="ARBA00037924"/>
    </source>
</evidence>
<evidence type="ECO:0000259" key="11">
    <source>
        <dbReference type="Pfam" id="PF02803"/>
    </source>
</evidence>
<sequence>MTHDPIVIVGSARTPMGGFQGELKDATASQLGSAAISAAVERAGLKPDAIDEVVFGCVLPAGQGQAPARQASFGAGLPLSAGCTTVNKMCGSGMKAAMLAHDLLIAGSATVAVAGGMESMTNAPYLLDRARGGYRMGHGRVLDHMFLDGLEDAYDKGRLMGTFAEDCAQSYQFTRETQDNFAITSLTRAQAAIKDGSFAQEITPVKLKAGKSEVTVTTDEQPLKAKLDKIPTLKPAFREGGTVTAANSSSISDGAAALVLMRRSEADKRGLKPLAAIVGHSTHAHEPALFATAPIGAIRKLGERTGWNLADVDLFEVNEAFAVVALAAMHDLGLPHDKVNVHGGACALGHPIGASGARVLVTLLAALEKYDLKRGIASLCIGGGEATAVAVERLS</sequence>
<dbReference type="EMBL" id="CP002418">
    <property type="protein sequence ID" value="ADU45170.1"/>
    <property type="molecule type" value="Genomic_DNA"/>
</dbReference>
<dbReference type="HOGENOM" id="CLU_031026_0_1_5"/>
<dbReference type="eggNOG" id="COG0183">
    <property type="taxonomic scope" value="Bacteria"/>
</dbReference>
<dbReference type="GO" id="GO:0003988">
    <property type="term" value="F:acetyl-CoA C-acyltransferase activity"/>
    <property type="evidence" value="ECO:0007669"/>
    <property type="project" value="UniProtKB-ARBA"/>
</dbReference>
<dbReference type="InterPro" id="IPR002155">
    <property type="entry name" value="Thiolase"/>
</dbReference>
<evidence type="ECO:0000256" key="5">
    <source>
        <dbReference type="ARBA" id="ARBA00023315"/>
    </source>
</evidence>
<dbReference type="OrthoDB" id="9764638at2"/>
<dbReference type="InterPro" id="IPR020616">
    <property type="entry name" value="Thiolase_N"/>
</dbReference>
<dbReference type="AlphaFoldDB" id="E6VEM6"/>
<evidence type="ECO:0000256" key="4">
    <source>
        <dbReference type="ARBA" id="ARBA00022752"/>
    </source>
</evidence>
<evidence type="ECO:0000313" key="12">
    <source>
        <dbReference type="EMBL" id="ADU45170.1"/>
    </source>
</evidence>
<dbReference type="Pfam" id="PF02803">
    <property type="entry name" value="Thiolase_C"/>
    <property type="match status" value="1"/>
</dbReference>
<dbReference type="Pfam" id="PF00108">
    <property type="entry name" value="Thiolase_N"/>
    <property type="match status" value="1"/>
</dbReference>
<dbReference type="BioCyc" id="RPAL652103:RPDX1_RS17775-MONOMER"/>
<organism evidence="12 13">
    <name type="scientific">Rhodopseudomonas palustris (strain DX-1)</name>
    <dbReference type="NCBI Taxonomy" id="652103"/>
    <lineage>
        <taxon>Bacteria</taxon>
        <taxon>Pseudomonadati</taxon>
        <taxon>Pseudomonadota</taxon>
        <taxon>Alphaproteobacteria</taxon>
        <taxon>Hyphomicrobiales</taxon>
        <taxon>Nitrobacteraceae</taxon>
        <taxon>Rhodopseudomonas</taxon>
    </lineage>
</organism>
<dbReference type="InterPro" id="IPR020617">
    <property type="entry name" value="Thiolase_C"/>
</dbReference>